<organism evidence="4 5">
    <name type="scientific">Marinitoga piezophila (strain DSM 14283 / JCM 11233 / KA3)</name>
    <dbReference type="NCBI Taxonomy" id="443254"/>
    <lineage>
        <taxon>Bacteria</taxon>
        <taxon>Thermotogati</taxon>
        <taxon>Thermotogota</taxon>
        <taxon>Thermotogae</taxon>
        <taxon>Petrotogales</taxon>
        <taxon>Petrotogaceae</taxon>
        <taxon>Marinitoga</taxon>
    </lineage>
</organism>
<dbReference type="Pfam" id="PF13083">
    <property type="entry name" value="KH_KhpA-B"/>
    <property type="match status" value="1"/>
</dbReference>
<comment type="subcellular location">
    <subcellularLocation>
        <location evidence="3">Cytoplasm</location>
    </subcellularLocation>
</comment>
<gene>
    <name evidence="3" type="primary">khpA</name>
    <name evidence="4" type="ordered locus">Marpi_0779</name>
</gene>
<dbReference type="eggNOG" id="COG1837">
    <property type="taxonomic scope" value="Bacteria"/>
</dbReference>
<dbReference type="AlphaFoldDB" id="H2J6U2"/>
<dbReference type="HOGENOM" id="CLU_132074_1_0_0"/>
<keyword evidence="2 3" id="KW-0694">RNA-binding</keyword>
<comment type="function">
    <text evidence="3">A probable RNA chaperone. Forms a complex with KhpB which binds to cellular RNA and controls its expression. Plays a role in peptidoglycan (PG) homeostasis and cell length regulation.</text>
</comment>
<dbReference type="Gene3D" id="3.30.300.20">
    <property type="match status" value="1"/>
</dbReference>
<comment type="similarity">
    <text evidence="3">Belongs to the KhpA RNA-binding protein family.</text>
</comment>
<reference evidence="5" key="2">
    <citation type="submission" date="2012-01" db="EMBL/GenBank/DDBJ databases">
        <title>Complete sequence of chromosome of Marinitoga piezophila KA3.</title>
        <authorList>
            <person name="Lucas S."/>
            <person name="Han J."/>
            <person name="Lapidus A."/>
            <person name="Cheng J.-F."/>
            <person name="Goodwin L."/>
            <person name="Pitluck S."/>
            <person name="Peters L."/>
            <person name="Mikhailova N."/>
            <person name="Teshima H."/>
            <person name="Detter J.C."/>
            <person name="Han C."/>
            <person name="Tapia R."/>
            <person name="Land M."/>
            <person name="Hauser L."/>
            <person name="Kyrpides N."/>
            <person name="Ivanova N."/>
            <person name="Pagani I."/>
            <person name="Jebbar M."/>
            <person name="Vannier P."/>
            <person name="Oger P."/>
            <person name="Cario A."/>
            <person name="Bartlett D."/>
            <person name="Noll K.M."/>
            <person name="Woyke T."/>
        </authorList>
    </citation>
    <scope>NUCLEOTIDE SEQUENCE [LARGE SCALE GENOMIC DNA]</scope>
    <source>
        <strain evidence="5">DSM 14283 / JCM 11233 / KA3</strain>
    </source>
</reference>
<protein>
    <recommendedName>
        <fullName evidence="3">RNA-binding protein KhpA</fullName>
    </recommendedName>
    <alternativeName>
        <fullName evidence="3">KH-domain protein A</fullName>
    </alternativeName>
</protein>
<reference evidence="4 5" key="1">
    <citation type="journal article" date="2012" name="J. Bacteriol.">
        <title>Complete Genome Sequence of the Thermophilic, Piezophilic, Heterotrophic Bacterium Marinitoga piezophila KA3.</title>
        <authorList>
            <person name="Lucas S."/>
            <person name="Han J."/>
            <person name="Lapidus A."/>
            <person name="Cheng J.F."/>
            <person name="Goodwin L.A."/>
            <person name="Pitluck S."/>
            <person name="Peters L."/>
            <person name="Mikhailova N."/>
            <person name="Teshima H."/>
            <person name="Detter J.C."/>
            <person name="Han C."/>
            <person name="Tapia R."/>
            <person name="Land M."/>
            <person name="Hauser L."/>
            <person name="Kyrpides N.C."/>
            <person name="Ivanova N."/>
            <person name="Pagani I."/>
            <person name="Vannier P."/>
            <person name="Oger P."/>
            <person name="Bartlett D.H."/>
            <person name="Noll K.M."/>
            <person name="Woyke T."/>
            <person name="Jebbar M."/>
        </authorList>
    </citation>
    <scope>NUCLEOTIDE SEQUENCE [LARGE SCALE GENOMIC DNA]</scope>
    <source>
        <strain evidence="5">DSM 14283 / JCM 11233 / KA3</strain>
    </source>
</reference>
<evidence type="ECO:0000256" key="2">
    <source>
        <dbReference type="ARBA" id="ARBA00022884"/>
    </source>
</evidence>
<accession>H2J6U2</accession>
<keyword evidence="3" id="KW-0143">Chaperone</keyword>
<comment type="subunit">
    <text evidence="3">Forms a complex with KhpB.</text>
</comment>
<evidence type="ECO:0000313" key="4">
    <source>
        <dbReference type="EMBL" id="AEX85207.1"/>
    </source>
</evidence>
<dbReference type="GO" id="GO:0071555">
    <property type="term" value="P:cell wall organization"/>
    <property type="evidence" value="ECO:0007669"/>
    <property type="project" value="UniProtKB-KW"/>
</dbReference>
<keyword evidence="3" id="KW-0961">Cell wall biogenesis/degradation</keyword>
<evidence type="ECO:0000256" key="3">
    <source>
        <dbReference type="HAMAP-Rule" id="MF_00088"/>
    </source>
</evidence>
<dbReference type="InterPro" id="IPR015946">
    <property type="entry name" value="KH_dom-like_a/b"/>
</dbReference>
<dbReference type="EMBL" id="CP003257">
    <property type="protein sequence ID" value="AEX85207.1"/>
    <property type="molecule type" value="Genomic_DNA"/>
</dbReference>
<dbReference type="CDD" id="cd22533">
    <property type="entry name" value="KH-II_YlqC-like"/>
    <property type="match status" value="1"/>
</dbReference>
<dbReference type="SUPFAM" id="SSF54814">
    <property type="entry name" value="Prokaryotic type KH domain (KH-domain type II)"/>
    <property type="match status" value="1"/>
</dbReference>
<proteinExistence type="inferred from homology"/>
<dbReference type="GO" id="GO:0008360">
    <property type="term" value="P:regulation of cell shape"/>
    <property type="evidence" value="ECO:0007669"/>
    <property type="project" value="UniProtKB-KW"/>
</dbReference>
<sequence length="76" mass="8432">MKELLETIIKGIVKNPDAVKITESKNGDEIIFEIHTDPADVGQIIGKDGRTIKSINTLLTAAKKDENTKFLLKVIR</sequence>
<dbReference type="RefSeq" id="WP_014296279.1">
    <property type="nucleotide sequence ID" value="NC_016751.1"/>
</dbReference>
<dbReference type="GO" id="GO:0005737">
    <property type="term" value="C:cytoplasm"/>
    <property type="evidence" value="ECO:0007669"/>
    <property type="project" value="UniProtKB-SubCell"/>
</dbReference>
<dbReference type="GO" id="GO:0009252">
    <property type="term" value="P:peptidoglycan biosynthetic process"/>
    <property type="evidence" value="ECO:0007669"/>
    <property type="project" value="UniProtKB-UniRule"/>
</dbReference>
<keyword evidence="5" id="KW-1185">Reference proteome</keyword>
<dbReference type="OrthoDB" id="9812389at2"/>
<keyword evidence="3" id="KW-0133">Cell shape</keyword>
<dbReference type="KEGG" id="mpz:Marpi_0779"/>
<dbReference type="InterPro" id="IPR020627">
    <property type="entry name" value="KhpA"/>
</dbReference>
<dbReference type="STRING" id="443254.Marpi_0779"/>
<dbReference type="Proteomes" id="UP000007161">
    <property type="component" value="Chromosome"/>
</dbReference>
<dbReference type="PANTHER" id="PTHR34654:SF1">
    <property type="entry name" value="RNA-BINDING PROTEIN KHPA"/>
    <property type="match status" value="1"/>
</dbReference>
<dbReference type="InterPro" id="IPR009019">
    <property type="entry name" value="KH_sf_prok-type"/>
</dbReference>
<dbReference type="PANTHER" id="PTHR34654">
    <property type="entry name" value="UPF0109 PROTEIN SCO5592"/>
    <property type="match status" value="1"/>
</dbReference>
<keyword evidence="1 3" id="KW-0963">Cytoplasm</keyword>
<name>H2J6U2_MARPK</name>
<evidence type="ECO:0000313" key="5">
    <source>
        <dbReference type="Proteomes" id="UP000007161"/>
    </source>
</evidence>
<evidence type="ECO:0000256" key="1">
    <source>
        <dbReference type="ARBA" id="ARBA00022490"/>
    </source>
</evidence>
<dbReference type="HAMAP" id="MF_00088">
    <property type="entry name" value="KhpA"/>
    <property type="match status" value="1"/>
</dbReference>
<dbReference type="GO" id="GO:0003723">
    <property type="term" value="F:RNA binding"/>
    <property type="evidence" value="ECO:0007669"/>
    <property type="project" value="UniProtKB-UniRule"/>
</dbReference>